<name>A0A9P6DSJ1_9AGAM</name>
<evidence type="ECO:0000313" key="1">
    <source>
        <dbReference type="EMBL" id="KAF9513291.1"/>
    </source>
</evidence>
<protein>
    <recommendedName>
        <fullName evidence="3">HNH nuclease domain-containing protein</fullName>
    </recommendedName>
</protein>
<reference evidence="1" key="1">
    <citation type="journal article" date="2020" name="Nat. Commun.">
        <title>Large-scale genome sequencing of mycorrhizal fungi provides insights into the early evolution of symbiotic traits.</title>
        <authorList>
            <person name="Miyauchi S."/>
            <person name="Kiss E."/>
            <person name="Kuo A."/>
            <person name="Drula E."/>
            <person name="Kohler A."/>
            <person name="Sanchez-Garcia M."/>
            <person name="Morin E."/>
            <person name="Andreopoulos B."/>
            <person name="Barry K.W."/>
            <person name="Bonito G."/>
            <person name="Buee M."/>
            <person name="Carver A."/>
            <person name="Chen C."/>
            <person name="Cichocki N."/>
            <person name="Clum A."/>
            <person name="Culley D."/>
            <person name="Crous P.W."/>
            <person name="Fauchery L."/>
            <person name="Girlanda M."/>
            <person name="Hayes R.D."/>
            <person name="Keri Z."/>
            <person name="LaButti K."/>
            <person name="Lipzen A."/>
            <person name="Lombard V."/>
            <person name="Magnuson J."/>
            <person name="Maillard F."/>
            <person name="Murat C."/>
            <person name="Nolan M."/>
            <person name="Ohm R.A."/>
            <person name="Pangilinan J."/>
            <person name="Pereira M.F."/>
            <person name="Perotto S."/>
            <person name="Peter M."/>
            <person name="Pfister S."/>
            <person name="Riley R."/>
            <person name="Sitrit Y."/>
            <person name="Stielow J.B."/>
            <person name="Szollosi G."/>
            <person name="Zifcakova L."/>
            <person name="Stursova M."/>
            <person name="Spatafora J.W."/>
            <person name="Tedersoo L."/>
            <person name="Vaario L.M."/>
            <person name="Yamada A."/>
            <person name="Yan M."/>
            <person name="Wang P."/>
            <person name="Xu J."/>
            <person name="Bruns T."/>
            <person name="Baldrian P."/>
            <person name="Vilgalys R."/>
            <person name="Dunand C."/>
            <person name="Henrissat B."/>
            <person name="Grigoriev I.V."/>
            <person name="Hibbett D."/>
            <person name="Nagy L.G."/>
            <person name="Martin F.M."/>
        </authorList>
    </citation>
    <scope>NUCLEOTIDE SEQUENCE</scope>
    <source>
        <strain evidence="1">UP504</strain>
    </source>
</reference>
<dbReference type="EMBL" id="MU128974">
    <property type="protein sequence ID" value="KAF9513291.1"/>
    <property type="molecule type" value="Genomic_DNA"/>
</dbReference>
<feature type="non-terminal residue" evidence="1">
    <location>
        <position position="316"/>
    </location>
</feature>
<dbReference type="AlphaFoldDB" id="A0A9P6DSJ1"/>
<evidence type="ECO:0008006" key="3">
    <source>
        <dbReference type="Google" id="ProtNLM"/>
    </source>
</evidence>
<gene>
    <name evidence="1" type="ORF">BS47DRAFT_1344328</name>
</gene>
<accession>A0A9P6DSJ1</accession>
<proteinExistence type="predicted"/>
<sequence>MKFYDIFDPNGYNNTFVFAYAVEPILVAGCHIPTSPEKRSVTVKAFYGWLCGFLGVETDEKWSLYPCNIKPGPEPFSVAIESIAKVSIERDSTDHLSPGAYIILLDETKYAPRVSADRLNSEALLAFPRSIAAVPASVPGNSFCNITGVTLSDENKSVVPIIQNRIEEKRLIIFVGPCEQLPADLDTPQNYLTMASSLRPQFDQYAFGIDVDDDYRIIQFSKPSPEFDITKAGSLKIPESQAMPYDNCLRLHFQLCIHMYLASPPPGARTFTLRDVHCLQDELGLYEADEPPPELTDPVWDSPLGQEVLRSIRARG</sequence>
<dbReference type="OrthoDB" id="2142759at2759"/>
<dbReference type="Proteomes" id="UP000886523">
    <property type="component" value="Unassembled WGS sequence"/>
</dbReference>
<comment type="caution">
    <text evidence="1">The sequence shown here is derived from an EMBL/GenBank/DDBJ whole genome shotgun (WGS) entry which is preliminary data.</text>
</comment>
<organism evidence="1 2">
    <name type="scientific">Hydnum rufescens UP504</name>
    <dbReference type="NCBI Taxonomy" id="1448309"/>
    <lineage>
        <taxon>Eukaryota</taxon>
        <taxon>Fungi</taxon>
        <taxon>Dikarya</taxon>
        <taxon>Basidiomycota</taxon>
        <taxon>Agaricomycotina</taxon>
        <taxon>Agaricomycetes</taxon>
        <taxon>Cantharellales</taxon>
        <taxon>Hydnaceae</taxon>
        <taxon>Hydnum</taxon>
    </lineage>
</organism>
<evidence type="ECO:0000313" key="2">
    <source>
        <dbReference type="Proteomes" id="UP000886523"/>
    </source>
</evidence>
<keyword evidence="2" id="KW-1185">Reference proteome</keyword>